<dbReference type="Proteomes" id="UP000295075">
    <property type="component" value="Unassembled WGS sequence"/>
</dbReference>
<evidence type="ECO:0000256" key="3">
    <source>
        <dbReference type="ARBA" id="ARBA00023002"/>
    </source>
</evidence>
<evidence type="ECO:0000313" key="6">
    <source>
        <dbReference type="EMBL" id="TDC35560.1"/>
    </source>
</evidence>
<keyword evidence="4" id="KW-0503">Monooxygenase</keyword>
<evidence type="ECO:0000313" key="7">
    <source>
        <dbReference type="Proteomes" id="UP000295075"/>
    </source>
</evidence>
<dbReference type="GO" id="GO:0046306">
    <property type="term" value="P:alkanesulfonate catabolic process"/>
    <property type="evidence" value="ECO:0007669"/>
    <property type="project" value="TreeGrafter"/>
</dbReference>
<organism evidence="6 7">
    <name type="scientific">Kribbella albertanoniae</name>
    <dbReference type="NCBI Taxonomy" id="1266829"/>
    <lineage>
        <taxon>Bacteria</taxon>
        <taxon>Bacillati</taxon>
        <taxon>Actinomycetota</taxon>
        <taxon>Actinomycetes</taxon>
        <taxon>Propionibacteriales</taxon>
        <taxon>Kribbellaceae</taxon>
        <taxon>Kribbella</taxon>
    </lineage>
</organism>
<evidence type="ECO:0000256" key="4">
    <source>
        <dbReference type="ARBA" id="ARBA00023033"/>
    </source>
</evidence>
<gene>
    <name evidence="6" type="ORF">E1261_01155</name>
</gene>
<comment type="caution">
    <text evidence="6">The sequence shown here is derived from an EMBL/GenBank/DDBJ whole genome shotgun (WGS) entry which is preliminary data.</text>
</comment>
<dbReference type="OrthoDB" id="7374740at2"/>
<dbReference type="GO" id="GO:0008726">
    <property type="term" value="F:alkanesulfonate monooxygenase activity"/>
    <property type="evidence" value="ECO:0007669"/>
    <property type="project" value="TreeGrafter"/>
</dbReference>
<dbReference type="InterPro" id="IPR011251">
    <property type="entry name" value="Luciferase-like_dom"/>
</dbReference>
<dbReference type="Gene3D" id="3.20.20.30">
    <property type="entry name" value="Luciferase-like domain"/>
    <property type="match status" value="1"/>
</dbReference>
<feature type="domain" description="Luciferase-like" evidence="5">
    <location>
        <begin position="13"/>
        <end position="199"/>
    </location>
</feature>
<evidence type="ECO:0000256" key="1">
    <source>
        <dbReference type="ARBA" id="ARBA00022630"/>
    </source>
</evidence>
<keyword evidence="1" id="KW-0285">Flavoprotein</keyword>
<dbReference type="PANTHER" id="PTHR42847">
    <property type="entry name" value="ALKANESULFONATE MONOOXYGENASE"/>
    <property type="match status" value="1"/>
</dbReference>
<keyword evidence="2" id="KW-0288">FMN</keyword>
<dbReference type="PANTHER" id="PTHR42847:SF4">
    <property type="entry name" value="ALKANESULFONATE MONOOXYGENASE-RELATED"/>
    <property type="match status" value="1"/>
</dbReference>
<dbReference type="Pfam" id="PF00296">
    <property type="entry name" value="Bac_luciferase"/>
    <property type="match status" value="1"/>
</dbReference>
<evidence type="ECO:0000259" key="5">
    <source>
        <dbReference type="Pfam" id="PF00296"/>
    </source>
</evidence>
<dbReference type="InterPro" id="IPR050172">
    <property type="entry name" value="SsuD_RutA_monooxygenase"/>
</dbReference>
<accession>A0A4R4QIY2</accession>
<dbReference type="InterPro" id="IPR036661">
    <property type="entry name" value="Luciferase-like_sf"/>
</dbReference>
<reference evidence="6 7" key="1">
    <citation type="submission" date="2019-03" db="EMBL/GenBank/DDBJ databases">
        <title>Draft genome sequences of novel Actinobacteria.</title>
        <authorList>
            <person name="Sahin N."/>
            <person name="Ay H."/>
            <person name="Saygin H."/>
        </authorList>
    </citation>
    <scope>NUCLEOTIDE SEQUENCE [LARGE SCALE GENOMIC DNA]</scope>
    <source>
        <strain evidence="6 7">JCM 30547</strain>
    </source>
</reference>
<name>A0A4R4QIY2_9ACTN</name>
<evidence type="ECO:0000256" key="2">
    <source>
        <dbReference type="ARBA" id="ARBA00022643"/>
    </source>
</evidence>
<dbReference type="SUPFAM" id="SSF51679">
    <property type="entry name" value="Bacterial luciferase-like"/>
    <property type="match status" value="1"/>
</dbReference>
<dbReference type="EMBL" id="SMKA01000002">
    <property type="protein sequence ID" value="TDC35560.1"/>
    <property type="molecule type" value="Genomic_DNA"/>
</dbReference>
<keyword evidence="3" id="KW-0560">Oxidoreductase</keyword>
<dbReference type="AlphaFoldDB" id="A0A4R4QIY2"/>
<proteinExistence type="predicted"/>
<keyword evidence="7" id="KW-1185">Reference proteome</keyword>
<sequence length="303" mass="32781">MSVRYGIVVLPTQRWSSAVDSWRFADEAGFEHAWTLDHLMWRDHRAGPWFSALPVLSAAAVSTRRVHLGTLVASPNFRHPVTLAKEMMTLDDVSGGRAICGIGSGAYGYDAEVLGMAPLSPRVRAERLVEFTDLLDRLLRHAVTTYRGSHYEAVEAHLRPGCVQRPRLPLAVAASGPSGLRATASYADIWVTNGPSRKFRPQRFEESVRALPNRLEALSEACRTVQRDPSTIRRLVLAGQQFGGALDSPAALAELSGSLAEIGVTDLVVFWPGADDAASSRRLATLEGLAATLSAELRDGASA</sequence>
<protein>
    <submittedName>
        <fullName evidence="6">LLM class flavin-dependent oxidoreductase</fullName>
    </submittedName>
</protein>